<dbReference type="EMBL" id="VSRR010014812">
    <property type="protein sequence ID" value="MPC57472.1"/>
    <property type="molecule type" value="Genomic_DNA"/>
</dbReference>
<organism evidence="1 2">
    <name type="scientific">Portunus trituberculatus</name>
    <name type="common">Swimming crab</name>
    <name type="synonym">Neptunus trituberculatus</name>
    <dbReference type="NCBI Taxonomy" id="210409"/>
    <lineage>
        <taxon>Eukaryota</taxon>
        <taxon>Metazoa</taxon>
        <taxon>Ecdysozoa</taxon>
        <taxon>Arthropoda</taxon>
        <taxon>Crustacea</taxon>
        <taxon>Multicrustacea</taxon>
        <taxon>Malacostraca</taxon>
        <taxon>Eumalacostraca</taxon>
        <taxon>Eucarida</taxon>
        <taxon>Decapoda</taxon>
        <taxon>Pleocyemata</taxon>
        <taxon>Brachyura</taxon>
        <taxon>Eubrachyura</taxon>
        <taxon>Portunoidea</taxon>
        <taxon>Portunidae</taxon>
        <taxon>Portuninae</taxon>
        <taxon>Portunus</taxon>
    </lineage>
</organism>
<name>A0A5B7GES8_PORTR</name>
<proteinExistence type="predicted"/>
<keyword evidence="2" id="KW-1185">Reference proteome</keyword>
<protein>
    <submittedName>
        <fullName evidence="1">Uncharacterized protein</fullName>
    </submittedName>
</protein>
<dbReference type="AlphaFoldDB" id="A0A5B7GES8"/>
<evidence type="ECO:0000313" key="1">
    <source>
        <dbReference type="EMBL" id="MPC57472.1"/>
    </source>
</evidence>
<sequence>MPPCHASSTVPPSPALSKECHPAMPPPQCHFSLPRPNNATLPCLIHNATFPCLVPSVAFPCPLRAPPAFLPTRHLWGCGQEHFQSIKRKVKLLQHREGGRGMTLLTPHVQNAARLAPVTSWKSVIRHFYDTYESDEKYTTYRWI</sequence>
<accession>A0A5B7GES8</accession>
<gene>
    <name evidence="1" type="ORF">E2C01_051452</name>
</gene>
<dbReference type="Proteomes" id="UP000324222">
    <property type="component" value="Unassembled WGS sequence"/>
</dbReference>
<comment type="caution">
    <text evidence="1">The sequence shown here is derived from an EMBL/GenBank/DDBJ whole genome shotgun (WGS) entry which is preliminary data.</text>
</comment>
<reference evidence="1 2" key="1">
    <citation type="submission" date="2019-05" db="EMBL/GenBank/DDBJ databases">
        <title>Another draft genome of Portunus trituberculatus and its Hox gene families provides insights of decapod evolution.</title>
        <authorList>
            <person name="Jeong J.-H."/>
            <person name="Song I."/>
            <person name="Kim S."/>
            <person name="Choi T."/>
            <person name="Kim D."/>
            <person name="Ryu S."/>
            <person name="Kim W."/>
        </authorList>
    </citation>
    <scope>NUCLEOTIDE SEQUENCE [LARGE SCALE GENOMIC DNA]</scope>
    <source>
        <tissue evidence="1">Muscle</tissue>
    </source>
</reference>
<evidence type="ECO:0000313" key="2">
    <source>
        <dbReference type="Proteomes" id="UP000324222"/>
    </source>
</evidence>